<feature type="compositionally biased region" description="Polar residues" evidence="1">
    <location>
        <begin position="1"/>
        <end position="14"/>
    </location>
</feature>
<dbReference type="EMBL" id="PVWQ01000007">
    <property type="protein sequence ID" value="RDW76743.1"/>
    <property type="molecule type" value="Genomic_DNA"/>
</dbReference>
<proteinExistence type="predicted"/>
<protein>
    <submittedName>
        <fullName evidence="2">Uncharacterized protein</fullName>
    </submittedName>
</protein>
<evidence type="ECO:0000256" key="1">
    <source>
        <dbReference type="SAM" id="MobiDB-lite"/>
    </source>
</evidence>
<dbReference type="RefSeq" id="XP_026603055.1">
    <property type="nucleotide sequence ID" value="XM_026748751.1"/>
</dbReference>
<feature type="region of interest" description="Disordered" evidence="1">
    <location>
        <begin position="144"/>
        <end position="186"/>
    </location>
</feature>
<comment type="caution">
    <text evidence="2">The sequence shown here is derived from an EMBL/GenBank/DDBJ whole genome shotgun (WGS) entry which is preliminary data.</text>
</comment>
<reference evidence="2 3" key="1">
    <citation type="journal article" date="2018" name="IMA Fungus">
        <title>IMA Genome-F 9: Draft genome sequence of Annulohypoxylon stygium, Aspergillus mulundensis, Berkeleyomyces basicola (syn. Thielaviopsis basicola), Ceratocystis smalleyi, two Cercospora beticola strains, Coleophoma cylindrospora, Fusarium fracticaudum, Phialophora cf. hyalina, and Morchella septimelata.</title>
        <authorList>
            <person name="Wingfield B.D."/>
            <person name="Bills G.F."/>
            <person name="Dong Y."/>
            <person name="Huang W."/>
            <person name="Nel W.J."/>
            <person name="Swalarsk-Parry B.S."/>
            <person name="Vaghefi N."/>
            <person name="Wilken P.M."/>
            <person name="An Z."/>
            <person name="de Beer Z.W."/>
            <person name="De Vos L."/>
            <person name="Chen L."/>
            <person name="Duong T.A."/>
            <person name="Gao Y."/>
            <person name="Hammerbacher A."/>
            <person name="Kikkert J.R."/>
            <person name="Li Y."/>
            <person name="Li H."/>
            <person name="Li K."/>
            <person name="Li Q."/>
            <person name="Liu X."/>
            <person name="Ma X."/>
            <person name="Naidoo K."/>
            <person name="Pethybridge S.J."/>
            <person name="Sun J."/>
            <person name="Steenkamp E.T."/>
            <person name="van der Nest M.A."/>
            <person name="van Wyk S."/>
            <person name="Wingfield M.J."/>
            <person name="Xiong C."/>
            <person name="Yue Q."/>
            <person name="Zhang X."/>
        </authorList>
    </citation>
    <scope>NUCLEOTIDE SEQUENCE [LARGE SCALE GENOMIC DNA]</scope>
    <source>
        <strain evidence="2 3">DSM 5745</strain>
    </source>
</reference>
<gene>
    <name evidence="2" type="ORF">DSM5745_06735</name>
</gene>
<name>A0A3D8RRP0_9EURO</name>
<dbReference type="Proteomes" id="UP000256690">
    <property type="component" value="Unassembled WGS sequence"/>
</dbReference>
<dbReference type="OrthoDB" id="5069333at2759"/>
<evidence type="ECO:0000313" key="3">
    <source>
        <dbReference type="Proteomes" id="UP000256690"/>
    </source>
</evidence>
<sequence length="425" mass="46344">MATTQPSSIFNPSDANKPDFLSQRPDSNTQMSSAKSRPEPPNLREMGDAGFSLATNSETVNLASLNDHFVEDIIDSSSLTRTSSVSQLSAVPSFDNNPYNCQPNASETNDLILQQATADTATTGTIPFSQLSTELTRWPAVEKGYSADSNTKSTSNTTPSFPNVLCRDPKPTSTIPPQPENAPVLPGEARINGEIRQSSQDPSQTTNSSGGCQAQCHIAILHRLASMEHSIAIEAGPTTIDFILIAQQDLCLLSGRLFNCRYEERDGCLHSRPSSIISLGLLAEQVVLLLEDLFRRAARAAHDRDHVFRTTWLVTPDTLSEQSAVRFERSTRGIFDQRVTCPIPEANSELSLGRYKVPATAKARAMKQILRRRIRQLLGVLADVAAYCANRDTLDNSAILEAARRLAEELHGRVGSLQGRVELAG</sequence>
<organism evidence="2 3">
    <name type="scientific">Aspergillus mulundensis</name>
    <dbReference type="NCBI Taxonomy" id="1810919"/>
    <lineage>
        <taxon>Eukaryota</taxon>
        <taxon>Fungi</taxon>
        <taxon>Dikarya</taxon>
        <taxon>Ascomycota</taxon>
        <taxon>Pezizomycotina</taxon>
        <taxon>Eurotiomycetes</taxon>
        <taxon>Eurotiomycetidae</taxon>
        <taxon>Eurotiales</taxon>
        <taxon>Aspergillaceae</taxon>
        <taxon>Aspergillus</taxon>
        <taxon>Aspergillus subgen. Nidulantes</taxon>
    </lineage>
</organism>
<feature type="region of interest" description="Disordered" evidence="1">
    <location>
        <begin position="1"/>
        <end position="49"/>
    </location>
</feature>
<feature type="compositionally biased region" description="Low complexity" evidence="1">
    <location>
        <begin position="149"/>
        <end position="163"/>
    </location>
</feature>
<evidence type="ECO:0000313" key="2">
    <source>
        <dbReference type="EMBL" id="RDW76743.1"/>
    </source>
</evidence>
<accession>A0A3D8RRP0</accession>
<dbReference type="GeneID" id="38117105"/>
<dbReference type="AlphaFoldDB" id="A0A3D8RRP0"/>
<keyword evidence="3" id="KW-1185">Reference proteome</keyword>
<feature type="compositionally biased region" description="Polar residues" evidence="1">
    <location>
        <begin position="24"/>
        <end position="35"/>
    </location>
</feature>